<dbReference type="EMBL" id="CP129118">
    <property type="protein sequence ID" value="WOV88071.1"/>
    <property type="molecule type" value="Genomic_DNA"/>
</dbReference>
<keyword evidence="7" id="KW-1185">Reference proteome</keyword>
<reference evidence="6 7" key="1">
    <citation type="submission" date="2023-06" db="EMBL/GenBank/DDBJ databases">
        <title>Sporosarcina sp. nov., isolated from Korean tranditional fermented seafood 'Jeotgal'.</title>
        <authorList>
            <person name="Yang A.I."/>
            <person name="Shin N.-R."/>
        </authorList>
    </citation>
    <scope>NUCLEOTIDE SEQUENCE [LARGE SCALE GENOMIC DNA]</scope>
    <source>
        <strain evidence="6 7">T2O-4</strain>
    </source>
</reference>
<dbReference type="PROSITE" id="PS51257">
    <property type="entry name" value="PROKAR_LIPOPROTEIN"/>
    <property type="match status" value="1"/>
</dbReference>
<dbReference type="RefSeq" id="WP_317968763.1">
    <property type="nucleotide sequence ID" value="NZ_CP129118.1"/>
</dbReference>
<evidence type="ECO:0000256" key="4">
    <source>
        <dbReference type="SAM" id="SignalP"/>
    </source>
</evidence>
<dbReference type="InterPro" id="IPR039424">
    <property type="entry name" value="SBP_5"/>
</dbReference>
<feature type="domain" description="Solute-binding protein family 5" evidence="5">
    <location>
        <begin position="87"/>
        <end position="474"/>
    </location>
</feature>
<accession>A0ABZ0L682</accession>
<dbReference type="Pfam" id="PF00496">
    <property type="entry name" value="SBP_bac_5"/>
    <property type="match status" value="1"/>
</dbReference>
<name>A0ABZ0L682_9BACL</name>
<organism evidence="6 7">
    <name type="scientific">Sporosarcina oncorhynchi</name>
    <dbReference type="NCBI Taxonomy" id="3056444"/>
    <lineage>
        <taxon>Bacteria</taxon>
        <taxon>Bacillati</taxon>
        <taxon>Bacillota</taxon>
        <taxon>Bacilli</taxon>
        <taxon>Bacillales</taxon>
        <taxon>Caryophanaceae</taxon>
        <taxon>Sporosarcina</taxon>
    </lineage>
</organism>
<evidence type="ECO:0000256" key="3">
    <source>
        <dbReference type="ARBA" id="ARBA00022729"/>
    </source>
</evidence>
<evidence type="ECO:0000313" key="6">
    <source>
        <dbReference type="EMBL" id="WOV88071.1"/>
    </source>
</evidence>
<feature type="chain" id="PRO_5046409343" evidence="4">
    <location>
        <begin position="19"/>
        <end position="560"/>
    </location>
</feature>
<dbReference type="InterPro" id="IPR030678">
    <property type="entry name" value="Peptide/Ni-bd"/>
</dbReference>
<dbReference type="Proteomes" id="UP001303902">
    <property type="component" value="Chromosome"/>
</dbReference>
<dbReference type="PIRSF" id="PIRSF002741">
    <property type="entry name" value="MppA"/>
    <property type="match status" value="1"/>
</dbReference>
<proteinExistence type="inferred from homology"/>
<dbReference type="CDD" id="cd08514">
    <property type="entry name" value="PBP2_AppA_like"/>
    <property type="match status" value="1"/>
</dbReference>
<dbReference type="PROSITE" id="PS01040">
    <property type="entry name" value="SBP_BACTERIAL_5"/>
    <property type="match status" value="1"/>
</dbReference>
<gene>
    <name evidence="6" type="ORF">QWT69_02810</name>
</gene>
<evidence type="ECO:0000256" key="1">
    <source>
        <dbReference type="ARBA" id="ARBA00004193"/>
    </source>
</evidence>
<dbReference type="Gene3D" id="3.40.190.10">
    <property type="entry name" value="Periplasmic binding protein-like II"/>
    <property type="match status" value="1"/>
</dbReference>
<dbReference type="InterPro" id="IPR000914">
    <property type="entry name" value="SBP_5_dom"/>
</dbReference>
<evidence type="ECO:0000256" key="2">
    <source>
        <dbReference type="ARBA" id="ARBA00005695"/>
    </source>
</evidence>
<protein>
    <submittedName>
        <fullName evidence="6">Peptide-binding protein</fullName>
    </submittedName>
</protein>
<dbReference type="Gene3D" id="3.90.76.10">
    <property type="entry name" value="Dipeptide-binding Protein, Domain 1"/>
    <property type="match status" value="1"/>
</dbReference>
<dbReference type="Gene3D" id="3.10.105.10">
    <property type="entry name" value="Dipeptide-binding Protein, Domain 3"/>
    <property type="match status" value="1"/>
</dbReference>
<evidence type="ECO:0000313" key="7">
    <source>
        <dbReference type="Proteomes" id="UP001303902"/>
    </source>
</evidence>
<comment type="subcellular location">
    <subcellularLocation>
        <location evidence="1">Cell membrane</location>
        <topology evidence="1">Lipid-anchor</topology>
    </subcellularLocation>
</comment>
<feature type="signal peptide" evidence="4">
    <location>
        <begin position="1"/>
        <end position="18"/>
    </location>
</feature>
<comment type="similarity">
    <text evidence="2">Belongs to the bacterial solute-binding protein 5 family.</text>
</comment>
<dbReference type="SUPFAM" id="SSF53850">
    <property type="entry name" value="Periplasmic binding protein-like II"/>
    <property type="match status" value="1"/>
</dbReference>
<dbReference type="PANTHER" id="PTHR30290">
    <property type="entry name" value="PERIPLASMIC BINDING COMPONENT OF ABC TRANSPORTER"/>
    <property type="match status" value="1"/>
</dbReference>
<sequence length="560" mass="62610">MKKMRSAVLLFFVLMLIAACSTPEDKTSTADGGNGDKETVKEGGSLTIAFNSEPGNLNPMIYATSSDTNVTHMIFDSLVIPDEELKMIGSLAESWIVSDDNKEYTFKLKEGVKWHDGEPFTAEDVAFTFTALAHPDYDGGAYWRVDPLVGAEAYKNGEADSIDGIEVVDETTIKFTTNDPFAPFLSGLFIGLLPKHILEDVSPGEWAKHESNRAPIGTGPFKFKKWETGQYIELEKNEEYFQGAPKLDKVFARFGDANTMLASFISKDVDITSVPVAETPSVSSLDYGELVTQNQLSVYYVGFNSKADHFGDKRVRQALAHAVDKQNIVTSILGEYGEVSEDVFPSSHWSHNPDVPVYGYDKAKAESLLEEAGYEKNSKGIFEKDGKPLTFTFEVPTGTKEREQSAVLLKQMWEQVGVIAEIRSLDFPTLVTKLLPKNEDGGQREVKSDDYSAYILGFGIEADPDEYRSYFGSAYQPPNGYNFVGYSDANVDELLEKQAREIDFEQRKQYIWEVGHKLAEDEIWIPLYEQNAPFVTNTRVQGFEPDFRGVTFNAKNWSVQ</sequence>
<dbReference type="InterPro" id="IPR023765">
    <property type="entry name" value="SBP_5_CS"/>
</dbReference>
<keyword evidence="3 4" id="KW-0732">Signal</keyword>
<evidence type="ECO:0000259" key="5">
    <source>
        <dbReference type="Pfam" id="PF00496"/>
    </source>
</evidence>